<keyword evidence="5" id="KW-1185">Reference proteome</keyword>
<comment type="caution">
    <text evidence="2">The sequence shown here is derived from an EMBL/GenBank/DDBJ whole genome shotgun (WGS) entry which is preliminary data.</text>
</comment>
<dbReference type="EMBL" id="JAAGUX010000002">
    <property type="protein sequence ID" value="NEW54271.1"/>
    <property type="molecule type" value="Genomic_DNA"/>
</dbReference>
<name>A0A6P1D6A8_9NOCA</name>
<evidence type="ECO:0000313" key="5">
    <source>
        <dbReference type="Proteomes" id="UP000470876"/>
    </source>
</evidence>
<dbReference type="Proteomes" id="UP000468928">
    <property type="component" value="Unassembled WGS sequence"/>
</dbReference>
<accession>A0A6P1D6A8</accession>
<dbReference type="Pfam" id="PF12680">
    <property type="entry name" value="SnoaL_2"/>
    <property type="match status" value="1"/>
</dbReference>
<dbReference type="Proteomes" id="UP000470876">
    <property type="component" value="Unassembled WGS sequence"/>
</dbReference>
<protein>
    <submittedName>
        <fullName evidence="2">Ester cyclase</fullName>
    </submittedName>
</protein>
<evidence type="ECO:0000259" key="1">
    <source>
        <dbReference type="Pfam" id="PF12680"/>
    </source>
</evidence>
<dbReference type="AlphaFoldDB" id="A0A6P1D6A8"/>
<sequence>MFELAQQLADAKSNQDLTTAMRLLHPDVVLEAPAFGTITRGTTANEAALHGFFRSFPDYEVRLHGHAEGIDTETGTETLICWGTARMTLTGTWFGDIPNGARAEVPVFIQFTFADDLIAGERFFFDLSTLCSQSGVSTDTARRRLFEEPNR</sequence>
<dbReference type="InterPro" id="IPR037401">
    <property type="entry name" value="SnoaL-like"/>
</dbReference>
<dbReference type="EMBL" id="JAAGUZ010000026">
    <property type="protein sequence ID" value="NEW45099.1"/>
    <property type="molecule type" value="Genomic_DNA"/>
</dbReference>
<dbReference type="Gene3D" id="3.10.450.50">
    <property type="match status" value="1"/>
</dbReference>
<dbReference type="SUPFAM" id="SSF54427">
    <property type="entry name" value="NTF2-like"/>
    <property type="match status" value="1"/>
</dbReference>
<organism evidence="2 4">
    <name type="scientific">Nocardia cyriacigeorgica</name>
    <dbReference type="NCBI Taxonomy" id="135487"/>
    <lineage>
        <taxon>Bacteria</taxon>
        <taxon>Bacillati</taxon>
        <taxon>Actinomycetota</taxon>
        <taxon>Actinomycetes</taxon>
        <taxon>Mycobacteriales</taxon>
        <taxon>Nocardiaceae</taxon>
        <taxon>Nocardia</taxon>
    </lineage>
</organism>
<feature type="domain" description="SnoaL-like" evidence="1">
    <location>
        <begin position="6"/>
        <end position="119"/>
    </location>
</feature>
<evidence type="ECO:0000313" key="3">
    <source>
        <dbReference type="EMBL" id="NEW54271.1"/>
    </source>
</evidence>
<evidence type="ECO:0000313" key="4">
    <source>
        <dbReference type="Proteomes" id="UP000468928"/>
    </source>
</evidence>
<gene>
    <name evidence="2" type="ORF">GV789_11615</name>
    <name evidence="3" type="ORF">GV794_01110</name>
</gene>
<evidence type="ECO:0000313" key="2">
    <source>
        <dbReference type="EMBL" id="NEW45099.1"/>
    </source>
</evidence>
<reference evidence="4 5" key="1">
    <citation type="submission" date="2020-01" db="EMBL/GenBank/DDBJ databases">
        <title>Genetics and antimicrobial susceptibilities of Nocardia species isolated from the soil; a comparison with species isolated from humans.</title>
        <authorList>
            <person name="Carrasco G."/>
            <person name="Monzon S."/>
            <person name="Sansegundo M."/>
            <person name="Garcia E."/>
            <person name="Garrido N."/>
            <person name="Medina M.J."/>
            <person name="Villalon P."/>
            <person name="Ramirez-Arocha A.C."/>
            <person name="Jimenez P."/>
            <person name="Cuesta I."/>
            <person name="Valdezate S."/>
        </authorList>
    </citation>
    <scope>NUCLEOTIDE SEQUENCE [LARGE SCALE GENOMIC DNA]</scope>
    <source>
        <strain evidence="2 4">CNM20110639</strain>
        <strain evidence="3 5">CNM20110649</strain>
    </source>
</reference>
<proteinExistence type="predicted"/>
<dbReference type="InterPro" id="IPR032710">
    <property type="entry name" value="NTF2-like_dom_sf"/>
</dbReference>